<dbReference type="Proteomes" id="UP001049176">
    <property type="component" value="Chromosome 3"/>
</dbReference>
<evidence type="ECO:0008006" key="3">
    <source>
        <dbReference type="Google" id="ProtNLM"/>
    </source>
</evidence>
<dbReference type="RefSeq" id="XP_043011516.1">
    <property type="nucleotide sequence ID" value="XM_043150429.1"/>
</dbReference>
<name>A0A9P7S5G3_9AGAR</name>
<dbReference type="EMBL" id="CM032183">
    <property type="protein sequence ID" value="KAG7095046.1"/>
    <property type="molecule type" value="Genomic_DNA"/>
</dbReference>
<keyword evidence="2" id="KW-1185">Reference proteome</keyword>
<accession>A0A9P7S5G3</accession>
<protein>
    <recommendedName>
        <fullName evidence="3">F-box domain-containing protein</fullName>
    </recommendedName>
</protein>
<dbReference type="KEGG" id="more:E1B28_005836"/>
<reference evidence="1" key="1">
    <citation type="journal article" date="2021" name="Genome Biol. Evol.">
        <title>The assembled and annotated genome of the fairy-ring fungus Marasmius oreades.</title>
        <authorList>
            <person name="Hiltunen M."/>
            <person name="Ament-Velasquez S.L."/>
            <person name="Johannesson H."/>
        </authorList>
    </citation>
    <scope>NUCLEOTIDE SEQUENCE</scope>
    <source>
        <strain evidence="1">03SP1</strain>
    </source>
</reference>
<proteinExistence type="predicted"/>
<dbReference type="AlphaFoldDB" id="A0A9P7S5G3"/>
<sequence length="574" mass="63608">MTPAYVPFDVWKCVAEYVSDEDLKRLRSVDRSWRLIVQQVEYRNVGIKVWGKRTKECLKALSNPARGLGQHVRALEITPWIITSPVKVYTKRAKVWNRINALFDSEYPARCASDHVKRKLAKHIDLVISTVQNLPDLHEFAVQWSPGSTYHPEFFSAFLGPILTKTKLGLNLTKLSVKVPTETLSTLAPLHFPQLACLELDLHTGNLLTGEINDLLDSLIVFVNNTTRTLRTLSVSSTTESKHLDLNRFFHLLGFFPLLTSFILCIPYDGAHISSPSFVFARAMDKGAPNTSTPTETFIKKHAGQLEELQIKSRRASPPVGPTSPHAKFWIQRILADIAGGDLTIGVDGSAGSSIHVGGATSSASLDSTPAEAYSRLQKLEVPLRPLKSSLQPLHACLQAVSVQLKSLKLTERALTGDELKGIITVLVISSQLSFNVFTPLSDALSNSSQLSLFTSSSHSQCKSSPIVPQLNLTSLSLRVQELSPKLLDFLAEVVPGLRKLEIEVVDTAKEYTPCQLAHAAMQQHRHYSDWHLRVIQIRAPQSRRVYAWSQGIESILKACIPGVDVEIMLLNLV</sequence>
<dbReference type="GeneID" id="66074912"/>
<evidence type="ECO:0000313" key="1">
    <source>
        <dbReference type="EMBL" id="KAG7095046.1"/>
    </source>
</evidence>
<gene>
    <name evidence="1" type="ORF">E1B28_005836</name>
</gene>
<comment type="caution">
    <text evidence="1">The sequence shown here is derived from an EMBL/GenBank/DDBJ whole genome shotgun (WGS) entry which is preliminary data.</text>
</comment>
<dbReference type="OrthoDB" id="2997904at2759"/>
<organism evidence="1 2">
    <name type="scientific">Marasmius oreades</name>
    <name type="common">fairy-ring Marasmius</name>
    <dbReference type="NCBI Taxonomy" id="181124"/>
    <lineage>
        <taxon>Eukaryota</taxon>
        <taxon>Fungi</taxon>
        <taxon>Dikarya</taxon>
        <taxon>Basidiomycota</taxon>
        <taxon>Agaricomycotina</taxon>
        <taxon>Agaricomycetes</taxon>
        <taxon>Agaricomycetidae</taxon>
        <taxon>Agaricales</taxon>
        <taxon>Marasmiineae</taxon>
        <taxon>Marasmiaceae</taxon>
        <taxon>Marasmius</taxon>
    </lineage>
</organism>
<evidence type="ECO:0000313" key="2">
    <source>
        <dbReference type="Proteomes" id="UP001049176"/>
    </source>
</evidence>